<name>A0A401R4S9_STRNR</name>
<dbReference type="EMBL" id="BHXC01000006">
    <property type="protein sequence ID" value="GCB92569.1"/>
    <property type="molecule type" value="Genomic_DNA"/>
</dbReference>
<gene>
    <name evidence="1" type="ORF">SALB_05336</name>
</gene>
<sequence>MELNISAVPLLGVVLVVMIRGKSLKAGPAVVAVLFGFFLADTGAAPDIHQFMASVAGLIDGVRF</sequence>
<dbReference type="Proteomes" id="UP000288351">
    <property type="component" value="Unassembled WGS sequence"/>
</dbReference>
<accession>A0A401R4S9</accession>
<reference evidence="1 2" key="1">
    <citation type="journal article" date="2019" name="Microbiol. Resour. Announc.">
        <title>Draft Genome Sequence of the Most Traditional epsilon-Poly-l-Lysine Producer, Streptomyces albulus NBRC14147.</title>
        <authorList>
            <person name="Yamanaka K."/>
            <person name="Hamano Y."/>
        </authorList>
    </citation>
    <scope>NUCLEOTIDE SEQUENCE [LARGE SCALE GENOMIC DNA]</scope>
    <source>
        <strain evidence="1 2">NBRC 14147</strain>
    </source>
</reference>
<dbReference type="AlphaFoldDB" id="A0A401R4S9"/>
<evidence type="ECO:0000313" key="2">
    <source>
        <dbReference type="Proteomes" id="UP000288351"/>
    </source>
</evidence>
<comment type="caution">
    <text evidence="1">The sequence shown here is derived from an EMBL/GenBank/DDBJ whole genome shotgun (WGS) entry which is preliminary data.</text>
</comment>
<protein>
    <submittedName>
        <fullName evidence="1">Uncharacterized protein</fullName>
    </submittedName>
</protein>
<dbReference type="RefSeq" id="WP_016570608.1">
    <property type="nucleotide sequence ID" value="NZ_BHXC01000006.1"/>
</dbReference>
<organism evidence="1 2">
    <name type="scientific">Streptomyces noursei</name>
    <name type="common">Streptomyces albulus</name>
    <dbReference type="NCBI Taxonomy" id="1971"/>
    <lineage>
        <taxon>Bacteria</taxon>
        <taxon>Bacillati</taxon>
        <taxon>Actinomycetota</taxon>
        <taxon>Actinomycetes</taxon>
        <taxon>Kitasatosporales</taxon>
        <taxon>Streptomycetaceae</taxon>
        <taxon>Streptomyces</taxon>
    </lineage>
</organism>
<evidence type="ECO:0000313" key="1">
    <source>
        <dbReference type="EMBL" id="GCB92569.1"/>
    </source>
</evidence>
<proteinExistence type="predicted"/>